<keyword evidence="2" id="KW-1185">Reference proteome</keyword>
<name>A0A507AGN3_9PEZI</name>
<dbReference type="InParanoid" id="A0A507AGN3"/>
<organism evidence="1 2">
    <name type="scientific">Thyridium curvatum</name>
    <dbReference type="NCBI Taxonomy" id="1093900"/>
    <lineage>
        <taxon>Eukaryota</taxon>
        <taxon>Fungi</taxon>
        <taxon>Dikarya</taxon>
        <taxon>Ascomycota</taxon>
        <taxon>Pezizomycotina</taxon>
        <taxon>Sordariomycetes</taxon>
        <taxon>Sordariomycetidae</taxon>
        <taxon>Thyridiales</taxon>
        <taxon>Thyridiaceae</taxon>
        <taxon>Thyridium</taxon>
    </lineage>
</organism>
<sequence length="229" mass="26111">MAALPPKDLSGKGILYVQSRISRPDIVDEDTYFRWYDDDHIAEILTTGGIDSARRHFHVDRDKTDGTAPQMPFLALYPMDDLAFLLSDRFRKIRVHSDVLPGSGLCYDLMDVDVGYYNLVMVWDQARKGKGYLRTTRFKLAYARSNAQSRAFKGLPVDGDSSLPPTPPQWLTIHEFAQDASELDPVAMGKLTQTEWTEKVWGGAKRKIVNVYRVVKEHGENDWFHGVEM</sequence>
<comment type="caution">
    <text evidence="1">The sequence shown here is derived from an EMBL/GenBank/DDBJ whole genome shotgun (WGS) entry which is preliminary data.</text>
</comment>
<dbReference type="Proteomes" id="UP000319257">
    <property type="component" value="Unassembled WGS sequence"/>
</dbReference>
<dbReference type="GeneID" id="41977790"/>
<proteinExistence type="predicted"/>
<reference evidence="1 2" key="1">
    <citation type="submission" date="2019-06" db="EMBL/GenBank/DDBJ databases">
        <title>Draft genome sequence of the filamentous fungus Phialemoniopsis curvata isolated from diesel fuel.</title>
        <authorList>
            <person name="Varaljay V.A."/>
            <person name="Lyon W.J."/>
            <person name="Crouch A.L."/>
            <person name="Drake C.E."/>
            <person name="Hollomon J.M."/>
            <person name="Nadeau L.J."/>
            <person name="Nunn H.S."/>
            <person name="Stevenson B.S."/>
            <person name="Bojanowski C.L."/>
            <person name="Crookes-Goodson W.J."/>
        </authorList>
    </citation>
    <scope>NUCLEOTIDE SEQUENCE [LARGE SCALE GENOMIC DNA]</scope>
    <source>
        <strain evidence="1 2">D216</strain>
    </source>
</reference>
<protein>
    <submittedName>
        <fullName evidence="1">Uncharacterized protein</fullName>
    </submittedName>
</protein>
<gene>
    <name evidence="1" type="ORF">E0L32_010343</name>
</gene>
<evidence type="ECO:0000313" key="2">
    <source>
        <dbReference type="Proteomes" id="UP000319257"/>
    </source>
</evidence>
<dbReference type="OrthoDB" id="2851338at2759"/>
<dbReference type="EMBL" id="SKBQ01000082">
    <property type="protein sequence ID" value="TPX08012.1"/>
    <property type="molecule type" value="Genomic_DNA"/>
</dbReference>
<evidence type="ECO:0000313" key="1">
    <source>
        <dbReference type="EMBL" id="TPX08012.1"/>
    </source>
</evidence>
<dbReference type="AlphaFoldDB" id="A0A507AGN3"/>
<accession>A0A507AGN3</accession>
<dbReference type="RefSeq" id="XP_030989723.1">
    <property type="nucleotide sequence ID" value="XM_031132950.1"/>
</dbReference>